<dbReference type="PATRIC" id="fig|745411.4.peg.2296"/>
<dbReference type="InterPro" id="IPR029058">
    <property type="entry name" value="AB_hydrolase_fold"/>
</dbReference>
<evidence type="ECO:0000313" key="4">
    <source>
        <dbReference type="EMBL" id="EKE72228.1"/>
    </source>
</evidence>
<dbReference type="Pfam" id="PF02230">
    <property type="entry name" value="Abhydrolase_2"/>
    <property type="match status" value="1"/>
</dbReference>
<proteinExistence type="inferred from homology"/>
<gene>
    <name evidence="4" type="ORF">B3C1_11669</name>
</gene>
<dbReference type="InterPro" id="IPR003140">
    <property type="entry name" value="PLipase/COase/thioEstase"/>
</dbReference>
<keyword evidence="5" id="KW-1185">Reference proteome</keyword>
<keyword evidence="2" id="KW-0378">Hydrolase</keyword>
<evidence type="ECO:0000256" key="1">
    <source>
        <dbReference type="ARBA" id="ARBA00006499"/>
    </source>
</evidence>
<dbReference type="SUPFAM" id="SSF53474">
    <property type="entry name" value="alpha/beta-Hydrolases"/>
    <property type="match status" value="1"/>
</dbReference>
<evidence type="ECO:0000259" key="3">
    <source>
        <dbReference type="Pfam" id="PF02230"/>
    </source>
</evidence>
<dbReference type="AlphaFoldDB" id="K2JAU5"/>
<dbReference type="eggNOG" id="COG0400">
    <property type="taxonomic scope" value="Bacteria"/>
</dbReference>
<dbReference type="PANTHER" id="PTHR10655">
    <property type="entry name" value="LYSOPHOSPHOLIPASE-RELATED"/>
    <property type="match status" value="1"/>
</dbReference>
<dbReference type="PANTHER" id="PTHR10655:SF17">
    <property type="entry name" value="LYSOPHOSPHOLIPASE-LIKE PROTEIN 1"/>
    <property type="match status" value="1"/>
</dbReference>
<dbReference type="STRING" id="745411.B3C1_11669"/>
<comment type="similarity">
    <text evidence="1">Belongs to the AB hydrolase superfamily. AB hydrolase 2 family.</text>
</comment>
<dbReference type="GO" id="GO:0016787">
    <property type="term" value="F:hydrolase activity"/>
    <property type="evidence" value="ECO:0007669"/>
    <property type="project" value="UniProtKB-KW"/>
</dbReference>
<evidence type="ECO:0000313" key="5">
    <source>
        <dbReference type="Proteomes" id="UP000006755"/>
    </source>
</evidence>
<feature type="domain" description="Phospholipase/carboxylesterase/thioesterase" evidence="3">
    <location>
        <begin position="19"/>
        <end position="216"/>
    </location>
</feature>
<organism evidence="4 5">
    <name type="scientific">Gallaecimonas xiamenensis 3-C-1</name>
    <dbReference type="NCBI Taxonomy" id="745411"/>
    <lineage>
        <taxon>Bacteria</taxon>
        <taxon>Pseudomonadati</taxon>
        <taxon>Pseudomonadota</taxon>
        <taxon>Gammaproteobacteria</taxon>
        <taxon>Enterobacterales</taxon>
        <taxon>Gallaecimonadaceae</taxon>
        <taxon>Gallaecimonas</taxon>
    </lineage>
</organism>
<comment type="caution">
    <text evidence="4">The sequence shown here is derived from an EMBL/GenBank/DDBJ whole genome shotgun (WGS) entry which is preliminary data.</text>
</comment>
<protein>
    <submittedName>
        <fullName evidence="4">Carboxylesterase</fullName>
    </submittedName>
</protein>
<dbReference type="Proteomes" id="UP000006755">
    <property type="component" value="Unassembled WGS sequence"/>
</dbReference>
<sequence length="227" mass="24413">MDLLMELLPHLTLETGPNPDAAVIWLHGLGADGNDFAPVVPELGLPQGAAVRFIFPHAPSIPVTVNGGYIMPAWYDILSLDIERKLDQTQLRASAAAIKALVEAQMDLGIASNRIVIAGFSQGGAVAYEMALAFDKPLAGVLALSTYFATKDSVVPHQANRDLAIAIHHGVQDPVVPEVLGQQAQSALTAMGYQPQYRRYPMEHSLCLPQVKDIGAWMTQVLGLNSR</sequence>
<evidence type="ECO:0000256" key="2">
    <source>
        <dbReference type="ARBA" id="ARBA00022801"/>
    </source>
</evidence>
<dbReference type="InterPro" id="IPR050565">
    <property type="entry name" value="LYPA1-2/EST-like"/>
</dbReference>
<accession>K2JAU5</accession>
<dbReference type="Gene3D" id="3.40.50.1820">
    <property type="entry name" value="alpha/beta hydrolase"/>
    <property type="match status" value="1"/>
</dbReference>
<dbReference type="EMBL" id="AMRI01000015">
    <property type="protein sequence ID" value="EKE72228.1"/>
    <property type="molecule type" value="Genomic_DNA"/>
</dbReference>
<reference evidence="4 5" key="1">
    <citation type="journal article" date="2012" name="J. Bacteriol.">
        <title>Genome Sequence of Gallaecimonas xiamenensis Type Strain 3-C-1.</title>
        <authorList>
            <person name="Lai Q."/>
            <person name="Wang L."/>
            <person name="Wang W."/>
            <person name="Shao Z."/>
        </authorList>
    </citation>
    <scope>NUCLEOTIDE SEQUENCE [LARGE SCALE GENOMIC DNA]</scope>
    <source>
        <strain evidence="4 5">3-C-1</strain>
    </source>
</reference>
<name>K2JAU5_9GAMM</name>